<reference evidence="2 3" key="2">
    <citation type="submission" date="2016-05" db="EMBL/GenBank/DDBJ databases">
        <title>Lineage-specific infection strategies underlie the spectrum of fungal disease in amphibians.</title>
        <authorList>
            <person name="Cuomo C.A."/>
            <person name="Farrer R.A."/>
            <person name="James T."/>
            <person name="Longcore J."/>
            <person name="Birren B."/>
        </authorList>
    </citation>
    <scope>NUCLEOTIDE SEQUENCE [LARGE SCALE GENOMIC DNA]</scope>
    <source>
        <strain evidence="2 3">JEL423</strain>
    </source>
</reference>
<feature type="compositionally biased region" description="Polar residues" evidence="1">
    <location>
        <begin position="314"/>
        <end position="324"/>
    </location>
</feature>
<sequence>MTLCRNLRLVGALVNTTTGVSLVQSTVHMRIHAFSSVSNTSQLNATTQSSWWAGLASWSTKRSDSLHHRHMNRFVLPSEMDQAELELSHMSSGFRILPPLHDFGRLNTYSNLLQQSSAIDDKNPPTHPITTTQHHTLPPSILSKSIFPANTFSRHLPVSNISVTPHAYASGLFNPMTPFETHQHTNHTNGHDSSQFYKSSVSHHKYDLDIFYLNAGKATQVIRDELPYFFEQGLTHPEIYADDIVFTDPHYSHFSSQGIKYYRSVAEFVRMSAKCCFEETSFEIMSIRQVHSSDYNTLTRPNGHSNDDTGGLSDGNSAPDSTFPNHDRPSSPDTATTYLHKELDSSQVRLIVKWSFEGRPRLLNLVNVTKVEYQGVFEYLFDSKGRICEHRLVGIYPAPHILGALKWFRKPAVGVA</sequence>
<proteinExistence type="predicted"/>
<gene>
    <name evidence="2" type="ORF">BDEG_26895</name>
</gene>
<evidence type="ECO:0000313" key="3">
    <source>
        <dbReference type="Proteomes" id="UP000077115"/>
    </source>
</evidence>
<protein>
    <submittedName>
        <fullName evidence="2">Uncharacterized protein</fullName>
    </submittedName>
</protein>
<organism evidence="2 3">
    <name type="scientific">Batrachochytrium dendrobatidis (strain JEL423)</name>
    <dbReference type="NCBI Taxonomy" id="403673"/>
    <lineage>
        <taxon>Eukaryota</taxon>
        <taxon>Fungi</taxon>
        <taxon>Fungi incertae sedis</taxon>
        <taxon>Chytridiomycota</taxon>
        <taxon>Chytridiomycota incertae sedis</taxon>
        <taxon>Chytridiomycetes</taxon>
        <taxon>Rhizophydiales</taxon>
        <taxon>Rhizophydiales incertae sedis</taxon>
        <taxon>Batrachochytrium</taxon>
    </lineage>
</organism>
<dbReference type="InterPro" id="IPR018790">
    <property type="entry name" value="DUF2358"/>
</dbReference>
<dbReference type="Proteomes" id="UP000077115">
    <property type="component" value="Unassembled WGS sequence"/>
</dbReference>
<dbReference type="VEuPathDB" id="FungiDB:BDEG_26895"/>
<dbReference type="PANTHER" id="PTHR31094:SF2">
    <property type="entry name" value="RIKEN CDNA 2310061I04 GENE"/>
    <property type="match status" value="1"/>
</dbReference>
<accession>A0A177WUG6</accession>
<evidence type="ECO:0000313" key="2">
    <source>
        <dbReference type="EMBL" id="OAJ43542.1"/>
    </source>
</evidence>
<dbReference type="eggNOG" id="ENOG502TA5B">
    <property type="taxonomic scope" value="Eukaryota"/>
</dbReference>
<dbReference type="PANTHER" id="PTHR31094">
    <property type="entry name" value="RIKEN CDNA 2310061I04 GENE"/>
    <property type="match status" value="1"/>
</dbReference>
<feature type="region of interest" description="Disordered" evidence="1">
    <location>
        <begin position="296"/>
        <end position="335"/>
    </location>
</feature>
<dbReference type="STRING" id="403673.A0A177WUG6"/>
<dbReference type="AlphaFoldDB" id="A0A177WUG6"/>
<dbReference type="EMBL" id="DS022310">
    <property type="protein sequence ID" value="OAJ43542.1"/>
    <property type="molecule type" value="Genomic_DNA"/>
</dbReference>
<dbReference type="Pfam" id="PF10184">
    <property type="entry name" value="DUF2358"/>
    <property type="match status" value="1"/>
</dbReference>
<dbReference type="OrthoDB" id="1099063at2759"/>
<name>A0A177WUG6_BATDL</name>
<evidence type="ECO:0000256" key="1">
    <source>
        <dbReference type="SAM" id="MobiDB-lite"/>
    </source>
</evidence>
<reference evidence="2 3" key="1">
    <citation type="submission" date="2006-10" db="EMBL/GenBank/DDBJ databases">
        <title>The Genome Sequence of Batrachochytrium dendrobatidis JEL423.</title>
        <authorList>
            <consortium name="The Broad Institute Genome Sequencing Platform"/>
            <person name="Birren B."/>
            <person name="Lander E."/>
            <person name="Galagan J."/>
            <person name="Cuomo C."/>
            <person name="Devon K."/>
            <person name="Jaffe D."/>
            <person name="Butler J."/>
            <person name="Alvarez P."/>
            <person name="Gnerre S."/>
            <person name="Grabherr M."/>
            <person name="Kleber M."/>
            <person name="Mauceli E."/>
            <person name="Brockman W."/>
            <person name="Young S."/>
            <person name="LaButti K."/>
            <person name="Sykes S."/>
            <person name="DeCaprio D."/>
            <person name="Crawford M."/>
            <person name="Koehrsen M."/>
            <person name="Engels R."/>
            <person name="Montgomery P."/>
            <person name="Pearson M."/>
            <person name="Howarth C."/>
            <person name="Larson L."/>
            <person name="White J."/>
            <person name="O'Leary S."/>
            <person name="Kodira C."/>
            <person name="Zeng Q."/>
            <person name="Yandava C."/>
            <person name="Alvarado L."/>
            <person name="Longcore J."/>
            <person name="James T."/>
        </authorList>
    </citation>
    <scope>NUCLEOTIDE SEQUENCE [LARGE SCALE GENOMIC DNA]</scope>
    <source>
        <strain evidence="2 3">JEL423</strain>
    </source>
</reference>